<keyword evidence="2" id="KW-0067">ATP-binding</keyword>
<dbReference type="PANTHER" id="PTHR16305:SF35">
    <property type="entry name" value="TRANSCRIPTIONAL ACTIVATOR DOMAIN"/>
    <property type="match status" value="1"/>
</dbReference>
<dbReference type="SUPFAM" id="SSF52540">
    <property type="entry name" value="P-loop containing nucleoside triphosphate hydrolases"/>
    <property type="match status" value="1"/>
</dbReference>
<sequence length="906" mass="96413">MMHGRADELTVIDRLLAGAHEQTSGVLVVRGEPGIGKTTLLAYAADAAASWRVLRGSGVETEIDLPYAGLHMLLRPALDRLGALPEPQRNALQRVFGLTAAPGQEPADRLLVGLAVLSLLSELAEDGPLLCLVDDAHWLDPASTQALVFAARRLGAEGVVMMFAARDTESDVTSSELPQLRLGGLEPSAAAALLDERVHDLAPELRRRVLAEAGGNPLAITELPAAVADLRASDVRTLPATLPLTDRLREAFAGRIRSMPDATRVLLVVAAAHDTGELDVVLRAGARLGAAPGDLEPAERLGLVRADPAAVTFRHPLVRAAVYETAPHRYRVDAHAALAATLDGPDDAERRAWHRAATATDPDEDIAAELERSAEAAAARSGYAAAVSAHERAAQLTPPGERRAGRLALAAEAALNGGDLQAATDLADRAAAHTTDLGLRSRLAGAQGTAAFYRGSLPEARRLLVNAASMVAADDPRRAADLLLDAVHVGWYLGAPPVTDAAERLAALPLPTDDPLSHVVRLLVWCVRDAVDNPSPDSLTELVARARDTGYGGPDGLILVAATALQATGQDAEAHRVATRMLRNHRERGWLGQLPPVLSCVARSQLFHGQHLAARDAAEEGVRIARAAGHDTLATDLSGVLAVLAAFRGDAEACRAYSDDARAAPGPDLLAPGLAWAHWADGLLHLGSGRWDRALSRLDALSRSPARHHLPGRRSIPDRIEAATRLGRTAHLGDALAYLAEWADRVRQPWLDAVVLRCRAMLARDSDADDLYRAAIQRHEPDNRGFERARTHLLYGEWLRRSRRKADARTHLRAALEVFEPLGAAPWAARARGELGAAGGAVAPADPGNTTVLTPQEQAVTRLAAQGLSNRDIAAQLFLSPRTVANHLYKAFPKLGIATRTDLPIP</sequence>
<keyword evidence="5" id="KW-1185">Reference proteome</keyword>
<accession>A0A7R7DSS3</accession>
<dbReference type="InterPro" id="IPR016032">
    <property type="entry name" value="Sig_transdc_resp-reg_C-effctor"/>
</dbReference>
<dbReference type="Pfam" id="PF00196">
    <property type="entry name" value="GerE"/>
    <property type="match status" value="1"/>
</dbReference>
<dbReference type="InterPro" id="IPR000792">
    <property type="entry name" value="Tscrpt_reg_LuxR_C"/>
</dbReference>
<dbReference type="GO" id="GO:0005524">
    <property type="term" value="F:ATP binding"/>
    <property type="evidence" value="ECO:0007669"/>
    <property type="project" value="UniProtKB-KW"/>
</dbReference>
<dbReference type="InterPro" id="IPR036388">
    <property type="entry name" value="WH-like_DNA-bd_sf"/>
</dbReference>
<organism evidence="4 5">
    <name type="scientific">Actinocatenispora thailandica</name>
    <dbReference type="NCBI Taxonomy" id="227318"/>
    <lineage>
        <taxon>Bacteria</taxon>
        <taxon>Bacillati</taxon>
        <taxon>Actinomycetota</taxon>
        <taxon>Actinomycetes</taxon>
        <taxon>Micromonosporales</taxon>
        <taxon>Micromonosporaceae</taxon>
        <taxon>Actinocatenispora</taxon>
    </lineage>
</organism>
<dbReference type="Proteomes" id="UP000611640">
    <property type="component" value="Chromosome"/>
</dbReference>
<dbReference type="GO" id="GO:0004016">
    <property type="term" value="F:adenylate cyclase activity"/>
    <property type="evidence" value="ECO:0007669"/>
    <property type="project" value="TreeGrafter"/>
</dbReference>
<dbReference type="GO" id="GO:0003677">
    <property type="term" value="F:DNA binding"/>
    <property type="evidence" value="ECO:0007669"/>
    <property type="project" value="InterPro"/>
</dbReference>
<evidence type="ECO:0000313" key="4">
    <source>
        <dbReference type="EMBL" id="BCJ37184.1"/>
    </source>
</evidence>
<dbReference type="Pfam" id="PF13191">
    <property type="entry name" value="AAA_16"/>
    <property type="match status" value="1"/>
</dbReference>
<evidence type="ECO:0000256" key="2">
    <source>
        <dbReference type="ARBA" id="ARBA00022840"/>
    </source>
</evidence>
<dbReference type="GO" id="GO:0006355">
    <property type="term" value="P:regulation of DNA-templated transcription"/>
    <property type="evidence" value="ECO:0007669"/>
    <property type="project" value="InterPro"/>
</dbReference>
<name>A0A7R7DSS3_9ACTN</name>
<protein>
    <submittedName>
        <fullName evidence="4">Transcriptional regulator</fullName>
    </submittedName>
</protein>
<evidence type="ECO:0000256" key="1">
    <source>
        <dbReference type="ARBA" id="ARBA00022741"/>
    </source>
</evidence>
<dbReference type="SMART" id="SM00382">
    <property type="entry name" value="AAA"/>
    <property type="match status" value="1"/>
</dbReference>
<dbReference type="InterPro" id="IPR003593">
    <property type="entry name" value="AAA+_ATPase"/>
</dbReference>
<dbReference type="PANTHER" id="PTHR16305">
    <property type="entry name" value="TESTICULAR SOLUBLE ADENYLYL CYCLASE"/>
    <property type="match status" value="1"/>
</dbReference>
<dbReference type="RefSeq" id="WP_203963435.1">
    <property type="nucleotide sequence ID" value="NZ_AP023355.1"/>
</dbReference>
<dbReference type="InterPro" id="IPR041664">
    <property type="entry name" value="AAA_16"/>
</dbReference>
<proteinExistence type="predicted"/>
<dbReference type="PROSITE" id="PS50043">
    <property type="entry name" value="HTH_LUXR_2"/>
    <property type="match status" value="1"/>
</dbReference>
<dbReference type="GO" id="GO:0005737">
    <property type="term" value="C:cytoplasm"/>
    <property type="evidence" value="ECO:0007669"/>
    <property type="project" value="TreeGrafter"/>
</dbReference>
<keyword evidence="1" id="KW-0547">Nucleotide-binding</keyword>
<dbReference type="InterPro" id="IPR027417">
    <property type="entry name" value="P-loop_NTPase"/>
</dbReference>
<feature type="domain" description="HTH luxR-type" evidence="3">
    <location>
        <begin position="846"/>
        <end position="906"/>
    </location>
</feature>
<dbReference type="KEGG" id="atl:Athai_46870"/>
<reference evidence="4 5" key="1">
    <citation type="submission" date="2020-08" db="EMBL/GenBank/DDBJ databases">
        <title>Whole genome shotgun sequence of Actinocatenispora thailandica NBRC 105041.</title>
        <authorList>
            <person name="Komaki H."/>
            <person name="Tamura T."/>
        </authorList>
    </citation>
    <scope>NUCLEOTIDE SEQUENCE [LARGE SCALE GENOMIC DNA]</scope>
    <source>
        <strain evidence="4 5">NBRC 105041</strain>
    </source>
</reference>
<dbReference type="Gene3D" id="1.10.10.10">
    <property type="entry name" value="Winged helix-like DNA-binding domain superfamily/Winged helix DNA-binding domain"/>
    <property type="match status" value="1"/>
</dbReference>
<dbReference type="SUPFAM" id="SSF46894">
    <property type="entry name" value="C-terminal effector domain of the bipartite response regulators"/>
    <property type="match status" value="1"/>
</dbReference>
<dbReference type="SMART" id="SM00421">
    <property type="entry name" value="HTH_LUXR"/>
    <property type="match status" value="1"/>
</dbReference>
<dbReference type="CDD" id="cd06170">
    <property type="entry name" value="LuxR_C_like"/>
    <property type="match status" value="1"/>
</dbReference>
<gene>
    <name evidence="4" type="ORF">Athai_46870</name>
</gene>
<dbReference type="PRINTS" id="PR00038">
    <property type="entry name" value="HTHLUXR"/>
</dbReference>
<evidence type="ECO:0000259" key="3">
    <source>
        <dbReference type="PROSITE" id="PS50043"/>
    </source>
</evidence>
<dbReference type="AlphaFoldDB" id="A0A7R7DSS3"/>
<evidence type="ECO:0000313" key="5">
    <source>
        <dbReference type="Proteomes" id="UP000611640"/>
    </source>
</evidence>
<dbReference type="EMBL" id="AP023355">
    <property type="protein sequence ID" value="BCJ37184.1"/>
    <property type="molecule type" value="Genomic_DNA"/>
</dbReference>